<dbReference type="HOGENOM" id="CLU_105244_2_0_2"/>
<dbReference type="eggNOG" id="arCOG01723">
    <property type="taxonomic scope" value="Archaea"/>
</dbReference>
<dbReference type="InterPro" id="IPR033469">
    <property type="entry name" value="CYTH-like_dom_sf"/>
</dbReference>
<accession>A7I7Y3</accession>
<proteinExistence type="predicted"/>
<keyword evidence="3" id="KW-1185">Reference proteome</keyword>
<dbReference type="SMART" id="SM01118">
    <property type="entry name" value="CYTH"/>
    <property type="match status" value="1"/>
</dbReference>
<dbReference type="GeneID" id="5411785"/>
<dbReference type="PANTHER" id="PTHR21028">
    <property type="entry name" value="SI:CH211-156B7.4"/>
    <property type="match status" value="1"/>
</dbReference>
<sequence length="175" mass="19667">MLEIELKVRVDALDPLRKNLLARHAEFTGKQHEHDIYYNAPHRDFGTTDEALRVRYTDGPALVTYKGKKIPELNLKAREELNTCVESGEVFETILNRLGFTKTAEVNKWRENYRLGNASFALDTVEGLGTFAEIEIMAENNGEAATAEIMKLAKELGIGGEPILASYLELLLSTR</sequence>
<dbReference type="Gene3D" id="2.40.320.10">
    <property type="entry name" value="Hypothetical Protein Pfu-838710-001"/>
    <property type="match status" value="1"/>
</dbReference>
<dbReference type="EMBL" id="CP000780">
    <property type="protein sequence ID" value="ABS55844.1"/>
    <property type="molecule type" value="Genomic_DNA"/>
</dbReference>
<dbReference type="STRING" id="456442.Mboo_1326"/>
<name>A7I7Y3_METB6</name>
<dbReference type="InterPro" id="IPR023577">
    <property type="entry name" value="CYTH_domain"/>
</dbReference>
<dbReference type="OrthoDB" id="46040at2157"/>
<reference evidence="3" key="1">
    <citation type="journal article" date="2015" name="Microbiology">
        <title>Genome of Methanoregula boonei 6A8 reveals adaptations to oligotrophic peatland environments.</title>
        <authorList>
            <person name="Braeuer S."/>
            <person name="Cadillo-Quiroz H."/>
            <person name="Kyrpides N."/>
            <person name="Woyke T."/>
            <person name="Goodwin L."/>
            <person name="Detter C."/>
            <person name="Podell S."/>
            <person name="Yavitt J.B."/>
            <person name="Zinder S.H."/>
        </authorList>
    </citation>
    <scope>NUCLEOTIDE SEQUENCE [LARGE SCALE GENOMIC DNA]</scope>
    <source>
        <strain evidence="3">DSM 21154 / JCM 14090 / 6A8</strain>
    </source>
</reference>
<dbReference type="AlphaFoldDB" id="A7I7Y3"/>
<dbReference type="PANTHER" id="PTHR21028:SF2">
    <property type="entry name" value="CYTH DOMAIN-CONTAINING PROTEIN"/>
    <property type="match status" value="1"/>
</dbReference>
<gene>
    <name evidence="2" type="ordered locus">Mboo_1326</name>
</gene>
<dbReference type="SUPFAM" id="SSF55154">
    <property type="entry name" value="CYTH-like phosphatases"/>
    <property type="match status" value="1"/>
</dbReference>
<evidence type="ECO:0000313" key="2">
    <source>
        <dbReference type="EMBL" id="ABS55844.1"/>
    </source>
</evidence>
<dbReference type="InterPro" id="IPR008173">
    <property type="entry name" value="Adenylyl_cyclase_CyaB"/>
</dbReference>
<dbReference type="Pfam" id="PF01928">
    <property type="entry name" value="CYTH"/>
    <property type="match status" value="1"/>
</dbReference>
<protein>
    <submittedName>
        <fullName evidence="2">Putative adenylyl cyclase CyaB</fullName>
    </submittedName>
</protein>
<dbReference type="PROSITE" id="PS51707">
    <property type="entry name" value="CYTH"/>
    <property type="match status" value="1"/>
</dbReference>
<dbReference type="KEGG" id="mbn:Mboo_1326"/>
<evidence type="ECO:0000313" key="3">
    <source>
        <dbReference type="Proteomes" id="UP000002408"/>
    </source>
</evidence>
<dbReference type="RefSeq" id="WP_012106877.1">
    <property type="nucleotide sequence ID" value="NC_009712.1"/>
</dbReference>
<organism evidence="2 3">
    <name type="scientific">Methanoregula boonei (strain DSM 21154 / JCM 14090 / 6A8)</name>
    <dbReference type="NCBI Taxonomy" id="456442"/>
    <lineage>
        <taxon>Archaea</taxon>
        <taxon>Methanobacteriati</taxon>
        <taxon>Methanobacteriota</taxon>
        <taxon>Stenosarchaea group</taxon>
        <taxon>Methanomicrobia</taxon>
        <taxon>Methanomicrobiales</taxon>
        <taxon>Methanoregulaceae</taxon>
        <taxon>Methanoregula</taxon>
    </lineage>
</organism>
<dbReference type="NCBIfam" id="TIGR00318">
    <property type="entry name" value="cyaB"/>
    <property type="match status" value="1"/>
</dbReference>
<feature type="domain" description="CYTH" evidence="1">
    <location>
        <begin position="1"/>
        <end position="174"/>
    </location>
</feature>
<dbReference type="Proteomes" id="UP000002408">
    <property type="component" value="Chromosome"/>
</dbReference>
<evidence type="ECO:0000259" key="1">
    <source>
        <dbReference type="PROSITE" id="PS51707"/>
    </source>
</evidence>
<dbReference type="CDD" id="cd07890">
    <property type="entry name" value="CYTH-like_AC_IV-like"/>
    <property type="match status" value="1"/>
</dbReference>